<evidence type="ECO:0000313" key="7">
    <source>
        <dbReference type="Proteomes" id="UP001174909"/>
    </source>
</evidence>
<comment type="caution">
    <text evidence="6">The sequence shown here is derived from an EMBL/GenBank/DDBJ whole genome shotgun (WGS) entry which is preliminary data.</text>
</comment>
<dbReference type="Proteomes" id="UP001174909">
    <property type="component" value="Unassembled WGS sequence"/>
</dbReference>
<dbReference type="GO" id="GO:0016740">
    <property type="term" value="F:transferase activity"/>
    <property type="evidence" value="ECO:0007669"/>
    <property type="project" value="UniProtKB-KW"/>
</dbReference>
<dbReference type="InterPro" id="IPR045179">
    <property type="entry name" value="YgfZ/GcvT"/>
</dbReference>
<dbReference type="NCBIfam" id="TIGR03317">
    <property type="entry name" value="ygfZ_signature"/>
    <property type="match status" value="1"/>
</dbReference>
<accession>A0AA35T4K2</accession>
<name>A0AA35T4K2_GEOBA</name>
<dbReference type="InterPro" id="IPR017703">
    <property type="entry name" value="YgfZ/GCV_T_CS"/>
</dbReference>
<reference evidence="6" key="1">
    <citation type="submission" date="2023-03" db="EMBL/GenBank/DDBJ databases">
        <authorList>
            <person name="Steffen K."/>
            <person name="Cardenas P."/>
        </authorList>
    </citation>
    <scope>NUCLEOTIDE SEQUENCE</scope>
</reference>
<organism evidence="6 7">
    <name type="scientific">Geodia barretti</name>
    <name type="common">Barrett's horny sponge</name>
    <dbReference type="NCBI Taxonomy" id="519541"/>
    <lineage>
        <taxon>Eukaryota</taxon>
        <taxon>Metazoa</taxon>
        <taxon>Porifera</taxon>
        <taxon>Demospongiae</taxon>
        <taxon>Heteroscleromorpha</taxon>
        <taxon>Tetractinellida</taxon>
        <taxon>Astrophorina</taxon>
        <taxon>Geodiidae</taxon>
        <taxon>Geodia</taxon>
    </lineage>
</organism>
<dbReference type="PANTHER" id="PTHR22602">
    <property type="entry name" value="TRANSFERASE CAF17, MITOCHONDRIAL-RELATED"/>
    <property type="match status" value="1"/>
</dbReference>
<dbReference type="EMBL" id="CASHTH010003163">
    <property type="protein sequence ID" value="CAI8041129.1"/>
    <property type="molecule type" value="Genomic_DNA"/>
</dbReference>
<dbReference type="Gene3D" id="3.30.1360.120">
    <property type="entry name" value="Probable tRNA modification gtpase trme, domain 1"/>
    <property type="match status" value="1"/>
</dbReference>
<evidence type="ECO:0000259" key="5">
    <source>
        <dbReference type="Pfam" id="PF01571"/>
    </source>
</evidence>
<evidence type="ECO:0000256" key="4">
    <source>
        <dbReference type="SAM" id="MobiDB-lite"/>
    </source>
</evidence>
<dbReference type="GO" id="GO:0016226">
    <property type="term" value="P:iron-sulfur cluster assembly"/>
    <property type="evidence" value="ECO:0007669"/>
    <property type="project" value="TreeGrafter"/>
</dbReference>
<protein>
    <submittedName>
        <fullName evidence="6">Transferase At1g60990, chloroplastic</fullName>
    </submittedName>
</protein>
<dbReference type="Pfam" id="PF01571">
    <property type="entry name" value="GCV_T"/>
    <property type="match status" value="1"/>
</dbReference>
<keyword evidence="3" id="KW-0496">Mitochondrion</keyword>
<keyword evidence="7" id="KW-1185">Reference proteome</keyword>
<evidence type="ECO:0000313" key="6">
    <source>
        <dbReference type="EMBL" id="CAI8041129.1"/>
    </source>
</evidence>
<feature type="region of interest" description="Disordered" evidence="4">
    <location>
        <begin position="316"/>
        <end position="339"/>
    </location>
</feature>
<dbReference type="PANTHER" id="PTHR22602:SF0">
    <property type="entry name" value="TRANSFERASE CAF17, MITOCHONDRIAL-RELATED"/>
    <property type="match status" value="1"/>
</dbReference>
<evidence type="ECO:0000256" key="1">
    <source>
        <dbReference type="ARBA" id="ARBA00004173"/>
    </source>
</evidence>
<dbReference type="SUPFAM" id="SSF103025">
    <property type="entry name" value="Folate-binding domain"/>
    <property type="match status" value="1"/>
</dbReference>
<feature type="domain" description="GCVT N-terminal" evidence="5">
    <location>
        <begin position="30"/>
        <end position="125"/>
    </location>
</feature>
<feature type="compositionally biased region" description="Polar residues" evidence="4">
    <location>
        <begin position="316"/>
        <end position="325"/>
    </location>
</feature>
<evidence type="ECO:0000256" key="2">
    <source>
        <dbReference type="ARBA" id="ARBA00022946"/>
    </source>
</evidence>
<proteinExistence type="predicted"/>
<gene>
    <name evidence="6" type="ORF">GBAR_LOCUS22862</name>
</gene>
<dbReference type="GO" id="GO:0005739">
    <property type="term" value="C:mitochondrion"/>
    <property type="evidence" value="ECO:0007669"/>
    <property type="project" value="UniProtKB-SubCell"/>
</dbReference>
<comment type="subcellular location">
    <subcellularLocation>
        <location evidence="1">Mitochondrion</location>
    </subcellularLocation>
</comment>
<dbReference type="InterPro" id="IPR006222">
    <property type="entry name" value="GCVT_N"/>
</dbReference>
<dbReference type="PIRSF" id="PIRSF006487">
    <property type="entry name" value="GcvT"/>
    <property type="match status" value="1"/>
</dbReference>
<sequence length="339" mass="35757">MALQQSSASVPKLQAQADGTLVFRLDSGYGCLKATGEDTLDLLNRLSTNKVDHLQPGHWAPTVLTSDRGRIVDLLSVIHAGECVYLLTSPGQQQPVIEWLDKYTIMEDLEVEDVSGSTAVIALAGEGCDAALNLEPDGTDRLPGLQYPAPTVNIGGREAIAISHPLGDLPCCLLVAVSDYAAEIGASLESSGASQMDAEAWEALRVANGAPAFGSEMGEPYNPLEAGLIGAIDFTKGCYIGQEVIARLDSYDRVQRYLSVLRFSDGCDVTVGTALFLEGRQAGTVTSVYRTQSGDLRGLGFVRTASANAGQTLELQSPASGTATVEETPKLFGPGQDFS</sequence>
<keyword evidence="6" id="KW-0808">Transferase</keyword>
<dbReference type="InterPro" id="IPR027266">
    <property type="entry name" value="TrmE/GcvT-like"/>
</dbReference>
<dbReference type="AlphaFoldDB" id="A0AA35T4K2"/>
<keyword evidence="2" id="KW-0809">Transit peptide</keyword>
<evidence type="ECO:0000256" key="3">
    <source>
        <dbReference type="ARBA" id="ARBA00023128"/>
    </source>
</evidence>